<gene>
    <name evidence="5" type="ORF">BSZ39_02215</name>
</gene>
<sequence length="359" mass="37698">MRLIEMTGTTAGGVRSHLIDVLGLLGADHQVALLAPTSVIDSLTDAELAGARTVPIQVSTRPSARDAASLALVRRWARSCDVIHAHTLRAGALAVLACIGLTDPPRIVVTLHNMPVGSTAVRATGEALFRIVASGADRILGVSPDLVAKAESLGALADLAIVPAAPDPTIAPTPARSQSPTLLTVGRLSHQKGLDLLLDAAEILVQSQPKLQWLVAGDGPMREALRAETEHRNLPVELLGRRDDIASLLRSATLVVQTSRWEGQPVAIQEALHAGAAIVATDVGGTGVVLGEDYPLVEPSAEALAAAIDILLDDDTLREEREKMSIKRASQLPTLAGLADQLTNELRLFPPLQSGAQTR</sequence>
<reference evidence="6" key="1">
    <citation type="submission" date="2016-12" db="EMBL/GenBank/DDBJ databases">
        <authorList>
            <person name="Meng X."/>
        </authorList>
    </citation>
    <scope>NUCLEOTIDE SEQUENCE [LARGE SCALE GENOMIC DNA]</scope>
    <source>
        <strain evidence="6">DSM 19116</strain>
    </source>
</reference>
<accession>A0A1Q5Q533</accession>
<dbReference type="Pfam" id="PF13439">
    <property type="entry name" value="Glyco_transf_4"/>
    <property type="match status" value="1"/>
</dbReference>
<dbReference type="InterPro" id="IPR001296">
    <property type="entry name" value="Glyco_trans_1"/>
</dbReference>
<name>A0A1Q5Q533_9ACTO</name>
<dbReference type="PANTHER" id="PTHR45947:SF3">
    <property type="entry name" value="SULFOQUINOVOSYL TRANSFERASE SQD2"/>
    <property type="match status" value="1"/>
</dbReference>
<evidence type="ECO:0000313" key="6">
    <source>
        <dbReference type="Proteomes" id="UP000185628"/>
    </source>
</evidence>
<keyword evidence="6" id="KW-1185">Reference proteome</keyword>
<dbReference type="Gene3D" id="3.40.50.2000">
    <property type="entry name" value="Glycogen Phosphorylase B"/>
    <property type="match status" value="2"/>
</dbReference>
<dbReference type="InterPro" id="IPR028098">
    <property type="entry name" value="Glyco_trans_4-like_N"/>
</dbReference>
<keyword evidence="1" id="KW-0328">Glycosyltransferase</keyword>
<dbReference type="GO" id="GO:1901137">
    <property type="term" value="P:carbohydrate derivative biosynthetic process"/>
    <property type="evidence" value="ECO:0007669"/>
    <property type="project" value="UniProtKB-ARBA"/>
</dbReference>
<proteinExistence type="predicted"/>
<evidence type="ECO:0000256" key="1">
    <source>
        <dbReference type="ARBA" id="ARBA00022676"/>
    </source>
</evidence>
<dbReference type="Pfam" id="PF00534">
    <property type="entry name" value="Glycos_transf_1"/>
    <property type="match status" value="1"/>
</dbReference>
<dbReference type="Proteomes" id="UP000185628">
    <property type="component" value="Unassembled WGS sequence"/>
</dbReference>
<dbReference type="EMBL" id="MQVR01000007">
    <property type="protein sequence ID" value="OKL54812.1"/>
    <property type="molecule type" value="Genomic_DNA"/>
</dbReference>
<dbReference type="PANTHER" id="PTHR45947">
    <property type="entry name" value="SULFOQUINOVOSYL TRANSFERASE SQD2"/>
    <property type="match status" value="1"/>
</dbReference>
<feature type="domain" description="Glycosyltransferase subfamily 4-like N-terminal" evidence="4">
    <location>
        <begin position="12"/>
        <end position="163"/>
    </location>
</feature>
<dbReference type="SUPFAM" id="SSF53756">
    <property type="entry name" value="UDP-Glycosyltransferase/glycogen phosphorylase"/>
    <property type="match status" value="1"/>
</dbReference>
<keyword evidence="2" id="KW-0808">Transferase</keyword>
<dbReference type="RefSeq" id="WP_073715764.1">
    <property type="nucleotide sequence ID" value="NZ_MQVR01000007.1"/>
</dbReference>
<evidence type="ECO:0000259" key="4">
    <source>
        <dbReference type="Pfam" id="PF13439"/>
    </source>
</evidence>
<evidence type="ECO:0000313" key="5">
    <source>
        <dbReference type="EMBL" id="OKL54812.1"/>
    </source>
</evidence>
<dbReference type="OrthoDB" id="3268555at2"/>
<evidence type="ECO:0000256" key="2">
    <source>
        <dbReference type="ARBA" id="ARBA00022679"/>
    </source>
</evidence>
<dbReference type="AlphaFoldDB" id="A0A1Q5Q533"/>
<protein>
    <submittedName>
        <fullName evidence="5">Uncharacterized protein</fullName>
    </submittedName>
</protein>
<dbReference type="InterPro" id="IPR050194">
    <property type="entry name" value="Glycosyltransferase_grp1"/>
</dbReference>
<feature type="domain" description="Glycosyl transferase family 1" evidence="3">
    <location>
        <begin position="174"/>
        <end position="324"/>
    </location>
</feature>
<evidence type="ECO:0000259" key="3">
    <source>
        <dbReference type="Pfam" id="PF00534"/>
    </source>
</evidence>
<dbReference type="GO" id="GO:0016757">
    <property type="term" value="F:glycosyltransferase activity"/>
    <property type="evidence" value="ECO:0007669"/>
    <property type="project" value="UniProtKB-KW"/>
</dbReference>
<comment type="caution">
    <text evidence="5">The sequence shown here is derived from an EMBL/GenBank/DDBJ whole genome shotgun (WGS) entry which is preliminary data.</text>
</comment>
<organism evidence="5 6">
    <name type="scientific">Bowdeniella nasicola</name>
    <dbReference type="NCBI Taxonomy" id="208480"/>
    <lineage>
        <taxon>Bacteria</taxon>
        <taxon>Bacillati</taxon>
        <taxon>Actinomycetota</taxon>
        <taxon>Actinomycetes</taxon>
        <taxon>Actinomycetales</taxon>
        <taxon>Actinomycetaceae</taxon>
        <taxon>Bowdeniella</taxon>
    </lineage>
</organism>